<dbReference type="PANTHER" id="PTHR47163">
    <property type="entry name" value="DDE_TNP_IS1595 DOMAIN-CONTAINING PROTEIN"/>
    <property type="match status" value="1"/>
</dbReference>
<evidence type="ECO:0000313" key="1">
    <source>
        <dbReference type="EMBL" id="POM81031.1"/>
    </source>
</evidence>
<name>A0A2P4YTB4_9STRA</name>
<organism evidence="1 2">
    <name type="scientific">Phytophthora palmivora</name>
    <dbReference type="NCBI Taxonomy" id="4796"/>
    <lineage>
        <taxon>Eukaryota</taxon>
        <taxon>Sar</taxon>
        <taxon>Stramenopiles</taxon>
        <taxon>Oomycota</taxon>
        <taxon>Peronosporomycetes</taxon>
        <taxon>Peronosporales</taxon>
        <taxon>Peronosporaceae</taxon>
        <taxon>Phytophthora</taxon>
    </lineage>
</organism>
<dbReference type="PANTHER" id="PTHR47163:SF2">
    <property type="entry name" value="SI:DKEY-17M8.2"/>
    <property type="match status" value="1"/>
</dbReference>
<protein>
    <recommendedName>
        <fullName evidence="3">ISXO2-like transposase domain-containing protein</fullName>
    </recommendedName>
</protein>
<reference evidence="1 2" key="1">
    <citation type="journal article" date="2017" name="Genome Biol. Evol.">
        <title>Phytophthora megakarya and P. palmivora, closely related causal agents of cacao black pod rot, underwent increases in genome sizes and gene numbers by different mechanisms.</title>
        <authorList>
            <person name="Ali S.S."/>
            <person name="Shao J."/>
            <person name="Lary D.J."/>
            <person name="Kronmiller B."/>
            <person name="Shen D."/>
            <person name="Strem M.D."/>
            <person name="Amoako-Attah I."/>
            <person name="Akrofi A.Y."/>
            <person name="Begoude B.A."/>
            <person name="Ten Hoopen G.M."/>
            <person name="Coulibaly K."/>
            <person name="Kebe B.I."/>
            <person name="Melnick R.L."/>
            <person name="Guiltinan M.J."/>
            <person name="Tyler B.M."/>
            <person name="Meinhardt L.W."/>
            <person name="Bailey B.A."/>
        </authorList>
    </citation>
    <scope>NUCLEOTIDE SEQUENCE [LARGE SCALE GENOMIC DNA]</scope>
    <source>
        <strain evidence="2">sbr112.9</strain>
    </source>
</reference>
<comment type="caution">
    <text evidence="1">The sequence shown here is derived from an EMBL/GenBank/DDBJ whole genome shotgun (WGS) entry which is preliminary data.</text>
</comment>
<keyword evidence="2" id="KW-1185">Reference proteome</keyword>
<proteinExistence type="predicted"/>
<sequence length="222" mass="25144">MPMAPAEPSPYLYPMADPKRPRSHFDMIIAATTDSEPVLKGSNDDVVNMQAGSFFDKSKLPLTKYLRLLSFWCSNLPLVPFCSDLSSQMSWQLTDREPGHIVEIAETRLKRKSKNGRCRQQPDNWLFGGVDRTTNMRFGILPDADMRKKPLLPILRKHDTTGVISDSFATYASVNGKHTLENNPMLCSKCFTHRWGNHEELFVDLVTGSHTSRLEDAYQAVP</sequence>
<gene>
    <name evidence="1" type="ORF">PHPALM_1059</name>
</gene>
<dbReference type="AlphaFoldDB" id="A0A2P4YTB4"/>
<dbReference type="OrthoDB" id="116602at2759"/>
<dbReference type="EMBL" id="NCKW01000191">
    <property type="protein sequence ID" value="POM81031.1"/>
    <property type="molecule type" value="Genomic_DNA"/>
</dbReference>
<dbReference type="Proteomes" id="UP000237271">
    <property type="component" value="Unassembled WGS sequence"/>
</dbReference>
<evidence type="ECO:0008006" key="3">
    <source>
        <dbReference type="Google" id="ProtNLM"/>
    </source>
</evidence>
<accession>A0A2P4YTB4</accession>
<dbReference type="InterPro" id="IPR053164">
    <property type="entry name" value="IS1016-like_transposase"/>
</dbReference>
<evidence type="ECO:0000313" key="2">
    <source>
        <dbReference type="Proteomes" id="UP000237271"/>
    </source>
</evidence>